<proteinExistence type="predicted"/>
<dbReference type="EMBL" id="AMGM01000004">
    <property type="protein sequence ID" value="EKB50963.1"/>
    <property type="molecule type" value="Genomic_DNA"/>
</dbReference>
<dbReference type="NCBIfam" id="NF037995">
    <property type="entry name" value="TRAP_S1"/>
    <property type="match status" value="1"/>
</dbReference>
<dbReference type="Proteomes" id="UP000004478">
    <property type="component" value="Unassembled WGS sequence"/>
</dbReference>
<sequence length="334" mass="37818">MGLRYFVKALLKWIFGIAMVLTFSTCSGPGGVRIIKMGHGLGVTHPVHEAMVYMADRIEEKSQGRMIVKVYPNQQLGTERELVELLQIGSLGMTKVSSATLESFAPPMQVLSMPYLFRDDAHRDKVLKGPIGQKLLLESEDFWLRGLCYYDAGKRSFYSKNKPIETPEDLKGLKIRVLESNMATNMIKSFGGSPTPISYGELYTALQQGIVDAAENNPPSLFTSRHYEVCKFYSINEHTAIPDVVIISTKVWNNLSQEEQQWIQEAADESADYQYKLWEASVELSLQEMEKAGVTITYPDPSPFRQAVEVMYDNFKTTQPELYDIIEEIRKTGE</sequence>
<keyword evidence="2" id="KW-1133">Transmembrane helix</keyword>
<dbReference type="InterPro" id="IPR038404">
    <property type="entry name" value="TRAP_DctP_sf"/>
</dbReference>
<dbReference type="RefSeq" id="WP_009183540.1">
    <property type="nucleotide sequence ID" value="NZ_AMGM01000004.1"/>
</dbReference>
<accession>K1LKP4</accession>
<dbReference type="PATRIC" id="fig|1225176.3.peg.525"/>
<evidence type="ECO:0000313" key="4">
    <source>
        <dbReference type="Proteomes" id="UP000004478"/>
    </source>
</evidence>
<gene>
    <name evidence="3" type="primary">yiaO_1</name>
    <name evidence="3" type="ORF">B879_00491</name>
</gene>
<dbReference type="PIRSF" id="PIRSF006470">
    <property type="entry name" value="DctB"/>
    <property type="match status" value="1"/>
</dbReference>
<dbReference type="GO" id="GO:0055085">
    <property type="term" value="P:transmembrane transport"/>
    <property type="evidence" value="ECO:0007669"/>
    <property type="project" value="InterPro"/>
</dbReference>
<dbReference type="NCBIfam" id="TIGR00787">
    <property type="entry name" value="dctP"/>
    <property type="match status" value="1"/>
</dbReference>
<dbReference type="AlphaFoldDB" id="K1LKP4"/>
<dbReference type="GO" id="GO:0030288">
    <property type="term" value="C:outer membrane-bounded periplasmic space"/>
    <property type="evidence" value="ECO:0007669"/>
    <property type="project" value="InterPro"/>
</dbReference>
<dbReference type="PANTHER" id="PTHR33376:SF2">
    <property type="entry name" value="DICARBOXYLATE-BINDING PERIPLASMIC PROTEIN"/>
    <property type="match status" value="1"/>
</dbReference>
<comment type="caution">
    <text evidence="3">The sequence shown here is derived from an EMBL/GenBank/DDBJ whole genome shotgun (WGS) entry which is preliminary data.</text>
</comment>
<dbReference type="SUPFAM" id="SSF53850">
    <property type="entry name" value="Periplasmic binding protein-like II"/>
    <property type="match status" value="1"/>
</dbReference>
<keyword evidence="2" id="KW-0472">Membrane</keyword>
<protein>
    <submittedName>
        <fullName evidence="3">Extracytoplasmic solute receptor protein yiaO</fullName>
    </submittedName>
</protein>
<dbReference type="CDD" id="cd13671">
    <property type="entry name" value="PBP2_TRAP_SBP_like_3"/>
    <property type="match status" value="1"/>
</dbReference>
<evidence type="ECO:0000313" key="3">
    <source>
        <dbReference type="EMBL" id="EKB50963.1"/>
    </source>
</evidence>
<reference evidence="3 4" key="1">
    <citation type="journal article" date="2012" name="J. Bacteriol.">
        <title>Draft Genome Sequence of Cecembia lonarensis Strain LW9T, Isolated from Lonar Lake, a Haloalkaline Lake in India.</title>
        <authorList>
            <person name="Shivaji S."/>
            <person name="Ara S."/>
            <person name="Singh A."/>
            <person name="Pinnaka A.K."/>
        </authorList>
    </citation>
    <scope>NUCLEOTIDE SEQUENCE [LARGE SCALE GENOMIC DNA]</scope>
    <source>
        <strain evidence="3 4">LW9</strain>
    </source>
</reference>
<feature type="transmembrane region" description="Helical" evidence="2">
    <location>
        <begin position="13"/>
        <end position="32"/>
    </location>
</feature>
<dbReference type="PANTHER" id="PTHR33376">
    <property type="match status" value="1"/>
</dbReference>
<name>K1LKP4_CECL9</name>
<dbReference type="InterPro" id="IPR018389">
    <property type="entry name" value="DctP_fam"/>
</dbReference>
<evidence type="ECO:0000256" key="2">
    <source>
        <dbReference type="SAM" id="Phobius"/>
    </source>
</evidence>
<dbReference type="GO" id="GO:0030246">
    <property type="term" value="F:carbohydrate binding"/>
    <property type="evidence" value="ECO:0007669"/>
    <property type="project" value="TreeGrafter"/>
</dbReference>
<evidence type="ECO:0000256" key="1">
    <source>
        <dbReference type="ARBA" id="ARBA00022729"/>
    </source>
</evidence>
<dbReference type="Gene3D" id="3.40.190.170">
    <property type="entry name" value="Bacterial extracellular solute-binding protein, family 7"/>
    <property type="match status" value="1"/>
</dbReference>
<organism evidence="3 4">
    <name type="scientific">Cecembia lonarensis (strain CCUG 58316 / KCTC 22772 / LW9)</name>
    <dbReference type="NCBI Taxonomy" id="1225176"/>
    <lineage>
        <taxon>Bacteria</taxon>
        <taxon>Pseudomonadati</taxon>
        <taxon>Bacteroidota</taxon>
        <taxon>Cytophagia</taxon>
        <taxon>Cytophagales</taxon>
        <taxon>Cyclobacteriaceae</taxon>
        <taxon>Cecembia</taxon>
    </lineage>
</organism>
<keyword evidence="3" id="KW-0675">Receptor</keyword>
<dbReference type="Pfam" id="PF03480">
    <property type="entry name" value="DctP"/>
    <property type="match status" value="1"/>
</dbReference>
<keyword evidence="2" id="KW-0812">Transmembrane</keyword>
<keyword evidence="1" id="KW-0732">Signal</keyword>
<keyword evidence="4" id="KW-1185">Reference proteome</keyword>
<dbReference type="InterPro" id="IPR004682">
    <property type="entry name" value="TRAP_DctP"/>
</dbReference>